<dbReference type="Proteomes" id="UP000558488">
    <property type="component" value="Unassembled WGS sequence"/>
</dbReference>
<evidence type="ECO:0000313" key="2">
    <source>
        <dbReference type="EMBL" id="KAF6382466.1"/>
    </source>
</evidence>
<keyword evidence="3" id="KW-1185">Reference proteome</keyword>
<evidence type="ECO:0000313" key="3">
    <source>
        <dbReference type="Proteomes" id="UP000558488"/>
    </source>
</evidence>
<name>A0A7J8A8H3_PIPKU</name>
<proteinExistence type="predicted"/>
<feature type="signal peptide" evidence="1">
    <location>
        <begin position="1"/>
        <end position="17"/>
    </location>
</feature>
<evidence type="ECO:0000256" key="1">
    <source>
        <dbReference type="SAM" id="SignalP"/>
    </source>
</evidence>
<dbReference type="EMBL" id="JACAGB010000002">
    <property type="protein sequence ID" value="KAF6382466.1"/>
    <property type="molecule type" value="Genomic_DNA"/>
</dbReference>
<dbReference type="AlphaFoldDB" id="A0A7J8A8H3"/>
<comment type="caution">
    <text evidence="2">The sequence shown here is derived from an EMBL/GenBank/DDBJ whole genome shotgun (WGS) entry which is preliminary data.</text>
</comment>
<accession>A0A7J8A8H3</accession>
<feature type="chain" id="PRO_5029464143" evidence="1">
    <location>
        <begin position="18"/>
        <end position="146"/>
    </location>
</feature>
<reference evidence="2 3" key="1">
    <citation type="journal article" date="2020" name="Nature">
        <title>Six reference-quality genomes reveal evolution of bat adaptations.</title>
        <authorList>
            <person name="Jebb D."/>
            <person name="Huang Z."/>
            <person name="Pippel M."/>
            <person name="Hughes G.M."/>
            <person name="Lavrichenko K."/>
            <person name="Devanna P."/>
            <person name="Winkler S."/>
            <person name="Jermiin L.S."/>
            <person name="Skirmuntt E.C."/>
            <person name="Katzourakis A."/>
            <person name="Burkitt-Gray L."/>
            <person name="Ray D.A."/>
            <person name="Sullivan K.A.M."/>
            <person name="Roscito J.G."/>
            <person name="Kirilenko B.M."/>
            <person name="Davalos L.M."/>
            <person name="Corthals A.P."/>
            <person name="Power M.L."/>
            <person name="Jones G."/>
            <person name="Ransome R.D."/>
            <person name="Dechmann D.K.N."/>
            <person name="Locatelli A.G."/>
            <person name="Puechmaille S.J."/>
            <person name="Fedrigo O."/>
            <person name="Jarvis E.D."/>
            <person name="Hiller M."/>
            <person name="Vernes S.C."/>
            <person name="Myers E.W."/>
            <person name="Teeling E.C."/>
        </authorList>
    </citation>
    <scope>NUCLEOTIDE SEQUENCE [LARGE SCALE GENOMIC DNA]</scope>
    <source>
        <strain evidence="2">MPipKuh1</strain>
        <tissue evidence="2">Flight muscle</tissue>
    </source>
</reference>
<gene>
    <name evidence="2" type="ORF">mPipKuh1_008843</name>
</gene>
<protein>
    <submittedName>
        <fullName evidence="2">Uncharacterized protein</fullName>
    </submittedName>
</protein>
<keyword evidence="1" id="KW-0732">Signal</keyword>
<sequence>MVFSFFFISLLRPYLLIHPPPPPPPPLPTPHSCPKVFKIQQSCSLSAFWLRSNVVTILNHYPDPLIQVDCRAGQTLGDKRKFTKISIISPILQIWKFRFEVFNKHREYLRANWRRNRPLDTNPSNSKDYSLYTGPHSCFCQKIKIN</sequence>
<organism evidence="2 3">
    <name type="scientific">Pipistrellus kuhlii</name>
    <name type="common">Kuhl's pipistrelle</name>
    <dbReference type="NCBI Taxonomy" id="59472"/>
    <lineage>
        <taxon>Eukaryota</taxon>
        <taxon>Metazoa</taxon>
        <taxon>Chordata</taxon>
        <taxon>Craniata</taxon>
        <taxon>Vertebrata</taxon>
        <taxon>Euteleostomi</taxon>
        <taxon>Mammalia</taxon>
        <taxon>Eutheria</taxon>
        <taxon>Laurasiatheria</taxon>
        <taxon>Chiroptera</taxon>
        <taxon>Yangochiroptera</taxon>
        <taxon>Vespertilionidae</taxon>
        <taxon>Pipistrellus</taxon>
    </lineage>
</organism>